<protein>
    <submittedName>
        <fullName evidence="1">Uncharacterized protein</fullName>
    </submittedName>
</protein>
<gene>
    <name evidence="1" type="ORF">PPACK8108_LOCUS3740</name>
</gene>
<organism evidence="1 2">
    <name type="scientific">Phakopsora pachyrhizi</name>
    <name type="common">Asian soybean rust disease fungus</name>
    <dbReference type="NCBI Taxonomy" id="170000"/>
    <lineage>
        <taxon>Eukaryota</taxon>
        <taxon>Fungi</taxon>
        <taxon>Dikarya</taxon>
        <taxon>Basidiomycota</taxon>
        <taxon>Pucciniomycotina</taxon>
        <taxon>Pucciniomycetes</taxon>
        <taxon>Pucciniales</taxon>
        <taxon>Phakopsoraceae</taxon>
        <taxon>Phakopsora</taxon>
    </lineage>
</organism>
<keyword evidence="2" id="KW-1185">Reference proteome</keyword>
<name>A0AAV0ALT5_PHAPC</name>
<comment type="caution">
    <text evidence="1">The sequence shown here is derived from an EMBL/GenBank/DDBJ whole genome shotgun (WGS) entry which is preliminary data.</text>
</comment>
<sequence length="66" mass="6952">GTDIPKNCANFGHKHLEHPSGSGRLSGMLAAFAAVAGNFRNPKIKSILGTLDPVGNSVSIEFNILY</sequence>
<accession>A0AAV0ALT5</accession>
<evidence type="ECO:0000313" key="1">
    <source>
        <dbReference type="EMBL" id="CAH7669168.1"/>
    </source>
</evidence>
<dbReference type="Proteomes" id="UP001153365">
    <property type="component" value="Unassembled WGS sequence"/>
</dbReference>
<feature type="non-terminal residue" evidence="1">
    <location>
        <position position="1"/>
    </location>
</feature>
<evidence type="ECO:0000313" key="2">
    <source>
        <dbReference type="Proteomes" id="UP001153365"/>
    </source>
</evidence>
<dbReference type="AlphaFoldDB" id="A0AAV0ALT5"/>
<dbReference type="EMBL" id="CALTRL010000664">
    <property type="protein sequence ID" value="CAH7669168.1"/>
    <property type="molecule type" value="Genomic_DNA"/>
</dbReference>
<proteinExistence type="predicted"/>
<reference evidence="1" key="1">
    <citation type="submission" date="2022-06" db="EMBL/GenBank/DDBJ databases">
        <authorList>
            <consortium name="SYNGENTA / RWTH Aachen University"/>
        </authorList>
    </citation>
    <scope>NUCLEOTIDE SEQUENCE</scope>
</reference>